<dbReference type="GO" id="GO:0016620">
    <property type="term" value="F:oxidoreductase activity, acting on the aldehyde or oxo group of donors, NAD or NADP as acceptor"/>
    <property type="evidence" value="ECO:0007669"/>
    <property type="project" value="UniProtKB-ARBA"/>
</dbReference>
<evidence type="ECO:0000313" key="4">
    <source>
        <dbReference type="EMBL" id="NYT48173.1"/>
    </source>
</evidence>
<dbReference type="Pfam" id="PF00171">
    <property type="entry name" value="Aldedh"/>
    <property type="match status" value="1"/>
</dbReference>
<dbReference type="Proteomes" id="UP000559809">
    <property type="component" value="Unassembled WGS sequence"/>
</dbReference>
<proteinExistence type="inferred from homology"/>
<evidence type="ECO:0000313" key="5">
    <source>
        <dbReference type="Proteomes" id="UP000559809"/>
    </source>
</evidence>
<sequence length="135" mass="14617">MISTSPALDTGLYRAPWQPLMDPATGEAVAHVGWAATQDMRAAIDAAEGAFPLWRGTLACERGNALRRWASAMRRKKTQLAQIIVLEQGKPLAEAEAEVLYAAGFKQSGLGREGSRHGIQEYMELKYVCVGDLAG</sequence>
<dbReference type="PANTHER" id="PTHR43353:SF5">
    <property type="entry name" value="SUCCINATE-SEMIALDEHYDE DEHYDROGENASE, MITOCHONDRIAL"/>
    <property type="match status" value="1"/>
</dbReference>
<dbReference type="EMBL" id="JACCEM010000001">
    <property type="protein sequence ID" value="NYT48173.1"/>
    <property type="molecule type" value="Genomic_DNA"/>
</dbReference>
<dbReference type="SUPFAM" id="SSF53720">
    <property type="entry name" value="ALDH-like"/>
    <property type="match status" value="2"/>
</dbReference>
<evidence type="ECO:0000259" key="3">
    <source>
        <dbReference type="Pfam" id="PF00171"/>
    </source>
</evidence>
<dbReference type="PANTHER" id="PTHR43353">
    <property type="entry name" value="SUCCINATE-SEMIALDEHYDE DEHYDROGENASE, MITOCHONDRIAL"/>
    <property type="match status" value="1"/>
</dbReference>
<protein>
    <submittedName>
        <fullName evidence="4">Aldehyde dehydrogenase family protein</fullName>
    </submittedName>
</protein>
<organism evidence="4 5">
    <name type="scientific">Parapusillimonas granuli</name>
    <dbReference type="NCBI Taxonomy" id="380911"/>
    <lineage>
        <taxon>Bacteria</taxon>
        <taxon>Pseudomonadati</taxon>
        <taxon>Pseudomonadota</taxon>
        <taxon>Betaproteobacteria</taxon>
        <taxon>Burkholderiales</taxon>
        <taxon>Alcaligenaceae</taxon>
        <taxon>Parapusillimonas</taxon>
    </lineage>
</organism>
<dbReference type="InterPro" id="IPR050740">
    <property type="entry name" value="Aldehyde_DH_Superfamily"/>
</dbReference>
<gene>
    <name evidence="4" type="ORF">H0A72_02510</name>
</gene>
<dbReference type="InterPro" id="IPR015590">
    <property type="entry name" value="Aldehyde_DH_dom"/>
</dbReference>
<evidence type="ECO:0000256" key="1">
    <source>
        <dbReference type="ARBA" id="ARBA00009986"/>
    </source>
</evidence>
<keyword evidence="2" id="KW-0560">Oxidoreductase</keyword>
<keyword evidence="5" id="KW-1185">Reference proteome</keyword>
<name>A0A853FUA9_9BURK</name>
<feature type="domain" description="Aldehyde dehydrogenase" evidence="3">
    <location>
        <begin position="19"/>
        <end position="103"/>
    </location>
</feature>
<evidence type="ECO:0000256" key="2">
    <source>
        <dbReference type="ARBA" id="ARBA00023002"/>
    </source>
</evidence>
<dbReference type="InterPro" id="IPR016161">
    <property type="entry name" value="Ald_DH/histidinol_DH"/>
</dbReference>
<reference evidence="4 5" key="1">
    <citation type="submission" date="2020-07" db="EMBL/GenBank/DDBJ databases">
        <title>Taxonomic revisions and descriptions of new bacterial species based on genomic comparisons in the high-G+C-content subgroup of the family Alcaligenaceae.</title>
        <authorList>
            <person name="Szabo A."/>
            <person name="Felfoldi T."/>
        </authorList>
    </citation>
    <scope>NUCLEOTIDE SEQUENCE [LARGE SCALE GENOMIC DNA]</scope>
    <source>
        <strain evidence="4 5">LMG 24012</strain>
    </source>
</reference>
<dbReference type="InterPro" id="IPR016162">
    <property type="entry name" value="Ald_DH_N"/>
</dbReference>
<comment type="similarity">
    <text evidence="1">Belongs to the aldehyde dehydrogenase family.</text>
</comment>
<comment type="caution">
    <text evidence="4">The sequence shown here is derived from an EMBL/GenBank/DDBJ whole genome shotgun (WGS) entry which is preliminary data.</text>
</comment>
<dbReference type="Gene3D" id="3.40.605.10">
    <property type="entry name" value="Aldehyde Dehydrogenase, Chain A, domain 1"/>
    <property type="match status" value="2"/>
</dbReference>
<dbReference type="AlphaFoldDB" id="A0A853FUA9"/>
<accession>A0A853FUA9</accession>
<dbReference type="RefSeq" id="WP_180153463.1">
    <property type="nucleotide sequence ID" value="NZ_JACCEM010000001.1"/>
</dbReference>